<accession>A0A133QAN2</accession>
<comment type="caution">
    <text evidence="1">The sequence shown here is derived from an EMBL/GenBank/DDBJ whole genome shotgun (WGS) entry which is preliminary data.</text>
</comment>
<protein>
    <submittedName>
        <fullName evidence="1">Uncharacterized protein</fullName>
    </submittedName>
</protein>
<name>A0A133QAN2_9BACT</name>
<dbReference type="PATRIC" id="fig|28128.5.peg.1166"/>
<proteinExistence type="predicted"/>
<organism evidence="1 2">
    <name type="scientific">Prevotella corporis</name>
    <dbReference type="NCBI Taxonomy" id="28128"/>
    <lineage>
        <taxon>Bacteria</taxon>
        <taxon>Pseudomonadati</taxon>
        <taxon>Bacteroidota</taxon>
        <taxon>Bacteroidia</taxon>
        <taxon>Bacteroidales</taxon>
        <taxon>Prevotellaceae</taxon>
        <taxon>Prevotella</taxon>
    </lineage>
</organism>
<dbReference type="AlphaFoldDB" id="A0A133QAN2"/>
<reference evidence="2" key="1">
    <citation type="submission" date="2016-01" db="EMBL/GenBank/DDBJ databases">
        <authorList>
            <person name="Mitreva M."/>
            <person name="Pepin K.H."/>
            <person name="Mihindukulasuriya K.A."/>
            <person name="Fulton R."/>
            <person name="Fronick C."/>
            <person name="O'Laughlin M."/>
            <person name="Miner T."/>
            <person name="Herter B."/>
            <person name="Rosa B.A."/>
            <person name="Cordes M."/>
            <person name="Tomlinson C."/>
            <person name="Wollam A."/>
            <person name="Palsikar V.B."/>
            <person name="Mardis E.R."/>
            <person name="Wilson R.K."/>
        </authorList>
    </citation>
    <scope>NUCLEOTIDE SEQUENCE [LARGE SCALE GENOMIC DNA]</scope>
    <source>
        <strain evidence="2">MJR7716</strain>
    </source>
</reference>
<evidence type="ECO:0000313" key="2">
    <source>
        <dbReference type="Proteomes" id="UP000070533"/>
    </source>
</evidence>
<gene>
    <name evidence="1" type="ORF">HMPREF3226_01146</name>
</gene>
<dbReference type="STRING" id="28128.HMPREF3226_01146"/>
<sequence>MMEIFTQEEMNPSEKTLSIIRQIAYTYRAIKVNNKLESYCLN</sequence>
<keyword evidence="2" id="KW-1185">Reference proteome</keyword>
<evidence type="ECO:0000313" key="1">
    <source>
        <dbReference type="EMBL" id="KXA39934.1"/>
    </source>
</evidence>
<dbReference type="Proteomes" id="UP000070533">
    <property type="component" value="Unassembled WGS sequence"/>
</dbReference>
<dbReference type="EMBL" id="LRQG01000086">
    <property type="protein sequence ID" value="KXA39934.1"/>
    <property type="molecule type" value="Genomic_DNA"/>
</dbReference>